<dbReference type="SMART" id="SM00387">
    <property type="entry name" value="HATPase_c"/>
    <property type="match status" value="1"/>
</dbReference>
<feature type="transmembrane region" description="Helical" evidence="7">
    <location>
        <begin position="136"/>
        <end position="160"/>
    </location>
</feature>
<dbReference type="PROSITE" id="PS50109">
    <property type="entry name" value="HIS_KIN"/>
    <property type="match status" value="1"/>
</dbReference>
<dbReference type="SMART" id="SM00388">
    <property type="entry name" value="HisKA"/>
    <property type="match status" value="1"/>
</dbReference>
<proteinExistence type="predicted"/>
<evidence type="ECO:0000256" key="6">
    <source>
        <dbReference type="SAM" id="Coils"/>
    </source>
</evidence>
<dbReference type="Gene3D" id="1.10.287.130">
    <property type="match status" value="1"/>
</dbReference>
<evidence type="ECO:0000259" key="8">
    <source>
        <dbReference type="PROSITE" id="PS50109"/>
    </source>
</evidence>
<dbReference type="GO" id="GO:0030295">
    <property type="term" value="F:protein kinase activator activity"/>
    <property type="evidence" value="ECO:0007669"/>
    <property type="project" value="TreeGrafter"/>
</dbReference>
<dbReference type="PRINTS" id="PR00344">
    <property type="entry name" value="BCTRLSENSOR"/>
</dbReference>
<dbReference type="GO" id="GO:0005886">
    <property type="term" value="C:plasma membrane"/>
    <property type="evidence" value="ECO:0007669"/>
    <property type="project" value="UniProtKB-ARBA"/>
</dbReference>
<dbReference type="InterPro" id="IPR036097">
    <property type="entry name" value="HisK_dim/P_sf"/>
</dbReference>
<keyword evidence="7" id="KW-0472">Membrane</keyword>
<dbReference type="OrthoDB" id="9809567at2"/>
<dbReference type="RefSeq" id="WP_132972518.1">
    <property type="nucleotide sequence ID" value="NZ_SMFX01000001.1"/>
</dbReference>
<evidence type="ECO:0000256" key="3">
    <source>
        <dbReference type="ARBA" id="ARBA00022553"/>
    </source>
</evidence>
<dbReference type="InterPro" id="IPR005467">
    <property type="entry name" value="His_kinase_dom"/>
</dbReference>
<keyword evidence="6" id="KW-0175">Coiled coil</keyword>
<keyword evidence="10" id="KW-1185">Reference proteome</keyword>
<protein>
    <recommendedName>
        <fullName evidence="2">histidine kinase</fullName>
        <ecNumber evidence="2">2.7.13.3</ecNumber>
    </recommendedName>
</protein>
<evidence type="ECO:0000313" key="9">
    <source>
        <dbReference type="EMBL" id="TCK18586.1"/>
    </source>
</evidence>
<dbReference type="InterPro" id="IPR003661">
    <property type="entry name" value="HisK_dim/P_dom"/>
</dbReference>
<keyword evidence="5" id="KW-0418">Kinase</keyword>
<feature type="transmembrane region" description="Helical" evidence="7">
    <location>
        <begin position="12"/>
        <end position="35"/>
    </location>
</feature>
<comment type="catalytic activity">
    <reaction evidence="1">
        <text>ATP + protein L-histidine = ADP + protein N-phospho-L-histidine.</text>
        <dbReference type="EC" id="2.7.13.3"/>
    </reaction>
</comment>
<sequence>MTEELSRTRRSIIGFIAVLGIFMAIADGLIISQVYQRNITELETSVSNEARIFANLVSEDLTRGDYSSVESAALNWGSSSTHISSIDIVTANGFELGSYKKAEHPEHWKQFSQTIHYGDNASASIHLTVDTSHIRAYTLTLLSQLIAFSLALIVMLGYVLRRIALRPLNEEIEEHLRTEEQLEKSAHRLKLAKNELEAYSYTLAHDLRTPLRAIISFAQIIKEDSAGKLDEEDLDHLNRIHHAGQHMSALIDDLIQLSRLSQATVKPADCDISAIATALLEQHRQADAEREITCREQPGMRVRGDPKLVEQLLGNLIDNAWKYTRHTANPMIEVGMRRQRGVKYFYVRDNGAGFDMQYVDKLFEPFQRLHTSTEFEGTGIGLASVRRVVQMHNGEIHAEAAPGKGCTITFSLEPGR</sequence>
<reference evidence="9 10" key="1">
    <citation type="submission" date="2019-03" db="EMBL/GenBank/DDBJ databases">
        <title>Genomic Encyclopedia of Type Strains, Phase IV (KMG-IV): sequencing the most valuable type-strain genomes for metagenomic binning, comparative biology and taxonomic classification.</title>
        <authorList>
            <person name="Goeker M."/>
        </authorList>
    </citation>
    <scope>NUCLEOTIDE SEQUENCE [LARGE SCALE GENOMIC DNA]</scope>
    <source>
        <strain evidence="9 10">DSM 19610</strain>
    </source>
</reference>
<dbReference type="InterPro" id="IPR050351">
    <property type="entry name" value="BphY/WalK/GraS-like"/>
</dbReference>
<dbReference type="GO" id="GO:0007234">
    <property type="term" value="P:osmosensory signaling via phosphorelay pathway"/>
    <property type="evidence" value="ECO:0007669"/>
    <property type="project" value="TreeGrafter"/>
</dbReference>
<dbReference type="InterPro" id="IPR003594">
    <property type="entry name" value="HATPase_dom"/>
</dbReference>
<keyword evidence="7" id="KW-1133">Transmembrane helix</keyword>
<evidence type="ECO:0000256" key="5">
    <source>
        <dbReference type="ARBA" id="ARBA00022777"/>
    </source>
</evidence>
<gene>
    <name evidence="9" type="ORF">DFR30_1865</name>
</gene>
<organism evidence="9 10">
    <name type="scientific">Thiogranum longum</name>
    <dbReference type="NCBI Taxonomy" id="1537524"/>
    <lineage>
        <taxon>Bacteria</taxon>
        <taxon>Pseudomonadati</taxon>
        <taxon>Pseudomonadota</taxon>
        <taxon>Gammaproteobacteria</taxon>
        <taxon>Chromatiales</taxon>
        <taxon>Ectothiorhodospiraceae</taxon>
        <taxon>Thiogranum</taxon>
    </lineage>
</organism>
<dbReference type="SUPFAM" id="SSF55874">
    <property type="entry name" value="ATPase domain of HSP90 chaperone/DNA topoisomerase II/histidine kinase"/>
    <property type="match status" value="1"/>
</dbReference>
<dbReference type="AlphaFoldDB" id="A0A4V6NDB8"/>
<dbReference type="InterPro" id="IPR004358">
    <property type="entry name" value="Sig_transdc_His_kin-like_C"/>
</dbReference>
<evidence type="ECO:0000256" key="1">
    <source>
        <dbReference type="ARBA" id="ARBA00000085"/>
    </source>
</evidence>
<dbReference type="GO" id="GO:0000155">
    <property type="term" value="F:phosphorelay sensor kinase activity"/>
    <property type="evidence" value="ECO:0007669"/>
    <property type="project" value="InterPro"/>
</dbReference>
<feature type="coiled-coil region" evidence="6">
    <location>
        <begin position="165"/>
        <end position="199"/>
    </location>
</feature>
<evidence type="ECO:0000256" key="4">
    <source>
        <dbReference type="ARBA" id="ARBA00022679"/>
    </source>
</evidence>
<dbReference type="CDD" id="cd00082">
    <property type="entry name" value="HisKA"/>
    <property type="match status" value="1"/>
</dbReference>
<dbReference type="Proteomes" id="UP000295707">
    <property type="component" value="Unassembled WGS sequence"/>
</dbReference>
<keyword evidence="4" id="KW-0808">Transferase</keyword>
<dbReference type="Pfam" id="PF00512">
    <property type="entry name" value="HisKA"/>
    <property type="match status" value="1"/>
</dbReference>
<comment type="caution">
    <text evidence="9">The sequence shown here is derived from an EMBL/GenBank/DDBJ whole genome shotgun (WGS) entry which is preliminary data.</text>
</comment>
<dbReference type="PANTHER" id="PTHR42878">
    <property type="entry name" value="TWO-COMPONENT HISTIDINE KINASE"/>
    <property type="match status" value="1"/>
</dbReference>
<dbReference type="Pfam" id="PF02518">
    <property type="entry name" value="HATPase_c"/>
    <property type="match status" value="1"/>
</dbReference>
<name>A0A4V6NDB8_9GAMM</name>
<dbReference type="InterPro" id="IPR036890">
    <property type="entry name" value="HATPase_C_sf"/>
</dbReference>
<evidence type="ECO:0000256" key="2">
    <source>
        <dbReference type="ARBA" id="ARBA00012438"/>
    </source>
</evidence>
<keyword evidence="3" id="KW-0597">Phosphoprotein</keyword>
<dbReference type="Gene3D" id="3.30.565.10">
    <property type="entry name" value="Histidine kinase-like ATPase, C-terminal domain"/>
    <property type="match status" value="1"/>
</dbReference>
<dbReference type="EC" id="2.7.13.3" evidence="2"/>
<dbReference type="SUPFAM" id="SSF47384">
    <property type="entry name" value="Homodimeric domain of signal transducing histidine kinase"/>
    <property type="match status" value="1"/>
</dbReference>
<evidence type="ECO:0000256" key="7">
    <source>
        <dbReference type="SAM" id="Phobius"/>
    </source>
</evidence>
<dbReference type="GO" id="GO:0000156">
    <property type="term" value="F:phosphorelay response regulator activity"/>
    <property type="evidence" value="ECO:0007669"/>
    <property type="project" value="TreeGrafter"/>
</dbReference>
<dbReference type="EMBL" id="SMFX01000001">
    <property type="protein sequence ID" value="TCK18586.1"/>
    <property type="molecule type" value="Genomic_DNA"/>
</dbReference>
<feature type="domain" description="Histidine kinase" evidence="8">
    <location>
        <begin position="202"/>
        <end position="416"/>
    </location>
</feature>
<accession>A0A4V6NDB8</accession>
<dbReference type="PANTHER" id="PTHR42878:SF15">
    <property type="entry name" value="BACTERIOPHYTOCHROME"/>
    <property type="match status" value="1"/>
</dbReference>
<evidence type="ECO:0000313" key="10">
    <source>
        <dbReference type="Proteomes" id="UP000295707"/>
    </source>
</evidence>
<keyword evidence="7" id="KW-0812">Transmembrane</keyword>
<dbReference type="FunFam" id="3.30.565.10:FF:000006">
    <property type="entry name" value="Sensor histidine kinase WalK"/>
    <property type="match status" value="1"/>
</dbReference>